<dbReference type="InterPro" id="IPR010982">
    <property type="entry name" value="Lambda_DNA-bd_dom_sf"/>
</dbReference>
<evidence type="ECO:0000313" key="1">
    <source>
        <dbReference type="EMBL" id="BET26616.1"/>
    </source>
</evidence>
<accession>A0AA86JGF1</accession>
<dbReference type="SUPFAM" id="SSF47413">
    <property type="entry name" value="lambda repressor-like DNA-binding domains"/>
    <property type="match status" value="1"/>
</dbReference>
<evidence type="ECO:0000313" key="2">
    <source>
        <dbReference type="Proteomes" id="UP001329151"/>
    </source>
</evidence>
<protein>
    <submittedName>
        <fullName evidence="1">Uncharacterized protein</fullName>
    </submittedName>
</protein>
<proteinExistence type="predicted"/>
<dbReference type="GO" id="GO:0003677">
    <property type="term" value="F:DNA binding"/>
    <property type="evidence" value="ECO:0007669"/>
    <property type="project" value="InterPro"/>
</dbReference>
<sequence>MLIKTTSDFFSEAATSLACAPAKVPTPSVPQARFINLKLITSRRGAKIRLAEKTALNPSVISHILKHRYTMTDDVAFKVESAFQLPAGFLDQVHSVVDFPQTMRDLLIRDDLSSVADVLALISRQSGGLSAESGFPTASEFEQLPSLQLDKAMLGVLPPGASLPAAVGPLVQALCLMLIQRIEQNSLTEQTALKMIQTLMNESQSS</sequence>
<dbReference type="KEGG" id="lto:RGQ30_21170"/>
<dbReference type="EMBL" id="AP028947">
    <property type="protein sequence ID" value="BET26616.1"/>
    <property type="molecule type" value="Genomic_DNA"/>
</dbReference>
<keyword evidence="2" id="KW-1185">Reference proteome</keyword>
<reference evidence="1 2" key="1">
    <citation type="submission" date="2023-10" db="EMBL/GenBank/DDBJ databases">
        <title>Complete Genome Sequence of Limnobacter thiooxidans CS-K2T, Isolated from freshwater lake sediments in Bavaria, Germany.</title>
        <authorList>
            <person name="Naruki M."/>
            <person name="Watanabe A."/>
            <person name="Warashina T."/>
            <person name="Morita T."/>
            <person name="Arakawa K."/>
        </authorList>
    </citation>
    <scope>NUCLEOTIDE SEQUENCE [LARGE SCALE GENOMIC DNA]</scope>
    <source>
        <strain evidence="1 2">CS-K2</strain>
    </source>
</reference>
<gene>
    <name evidence="1" type="ORF">RGQ30_21170</name>
</gene>
<name>A0AA86JGF1_9BURK</name>
<organism evidence="1 2">
    <name type="scientific">Limnobacter thiooxidans</name>
    <dbReference type="NCBI Taxonomy" id="131080"/>
    <lineage>
        <taxon>Bacteria</taxon>
        <taxon>Pseudomonadati</taxon>
        <taxon>Pseudomonadota</taxon>
        <taxon>Betaproteobacteria</taxon>
        <taxon>Burkholderiales</taxon>
        <taxon>Burkholderiaceae</taxon>
        <taxon>Limnobacter</taxon>
    </lineage>
</organism>
<dbReference type="Proteomes" id="UP001329151">
    <property type="component" value="Chromosome"/>
</dbReference>
<dbReference type="AlphaFoldDB" id="A0AA86JGF1"/>